<organism evidence="2 3">
    <name type="scientific">Streptomyces kurssanovii</name>
    <dbReference type="NCBI Taxonomy" id="67312"/>
    <lineage>
        <taxon>Bacteria</taxon>
        <taxon>Bacillati</taxon>
        <taxon>Actinomycetota</taxon>
        <taxon>Actinomycetes</taxon>
        <taxon>Kitasatosporales</taxon>
        <taxon>Streptomycetaceae</taxon>
        <taxon>Streptomyces</taxon>
    </lineage>
</organism>
<proteinExistence type="predicted"/>
<evidence type="ECO:0000256" key="1">
    <source>
        <dbReference type="SAM" id="SignalP"/>
    </source>
</evidence>
<comment type="caution">
    <text evidence="2">The sequence shown here is derived from an EMBL/GenBank/DDBJ whole genome shotgun (WGS) entry which is preliminary data.</text>
</comment>
<evidence type="ECO:0000313" key="2">
    <source>
        <dbReference type="EMBL" id="MEV4684897.1"/>
    </source>
</evidence>
<feature type="chain" id="PRO_5047301412" evidence="1">
    <location>
        <begin position="33"/>
        <end position="231"/>
    </location>
</feature>
<dbReference type="RefSeq" id="WP_364600131.1">
    <property type="nucleotide sequence ID" value="NZ_JBFAQK010000063.1"/>
</dbReference>
<protein>
    <submittedName>
        <fullName evidence="2">Uncharacterized protein</fullName>
    </submittedName>
</protein>
<feature type="signal peptide" evidence="1">
    <location>
        <begin position="1"/>
        <end position="32"/>
    </location>
</feature>
<name>A0ABV3I252_9ACTN</name>
<keyword evidence="1" id="KW-0732">Signal</keyword>
<accession>A0ABV3I252</accession>
<dbReference type="PROSITE" id="PS51318">
    <property type="entry name" value="TAT"/>
    <property type="match status" value="1"/>
</dbReference>
<keyword evidence="3" id="KW-1185">Reference proteome</keyword>
<dbReference type="InterPro" id="IPR006311">
    <property type="entry name" value="TAT_signal"/>
</dbReference>
<dbReference type="EMBL" id="JBFAQK010000063">
    <property type="protein sequence ID" value="MEV4684897.1"/>
    <property type="molecule type" value="Genomic_DNA"/>
</dbReference>
<sequence>MPVDRRRFLLSGTAAGALAVVGGAGLSGHAAAATARPANAPAAREPVVVGANPGLVLYDGDRLTAYASVWQVDWSPYGAGNVLVLWHRDQVHLYGSDPRLALWLERDFVRHFPEAEGLLWPAPVVHRVPVRVRVDLAHGLRADAADVRVAMGDVLGRRAFATDAFPLGGGLEHSLSLVLGPCGHGSVRVGGRAVAGLPRVGGTAARPTSTAYLAVAEVWQRPVGAASLAAG</sequence>
<reference evidence="2 3" key="1">
    <citation type="submission" date="2024-06" db="EMBL/GenBank/DDBJ databases">
        <title>The Natural Products Discovery Center: Release of the First 8490 Sequenced Strains for Exploring Actinobacteria Biosynthetic Diversity.</title>
        <authorList>
            <person name="Kalkreuter E."/>
            <person name="Kautsar S.A."/>
            <person name="Yang D."/>
            <person name="Bader C.D."/>
            <person name="Teijaro C.N."/>
            <person name="Fluegel L."/>
            <person name="Davis C.M."/>
            <person name="Simpson J.R."/>
            <person name="Lauterbach L."/>
            <person name="Steele A.D."/>
            <person name="Gui C."/>
            <person name="Meng S."/>
            <person name="Li G."/>
            <person name="Viehrig K."/>
            <person name="Ye F."/>
            <person name="Su P."/>
            <person name="Kiefer A.F."/>
            <person name="Nichols A."/>
            <person name="Cepeda A.J."/>
            <person name="Yan W."/>
            <person name="Fan B."/>
            <person name="Jiang Y."/>
            <person name="Adhikari A."/>
            <person name="Zheng C.-J."/>
            <person name="Schuster L."/>
            <person name="Cowan T.M."/>
            <person name="Smanski M.J."/>
            <person name="Chevrette M.G."/>
            <person name="De Carvalho L.P.S."/>
            <person name="Shen B."/>
        </authorList>
    </citation>
    <scope>NUCLEOTIDE SEQUENCE [LARGE SCALE GENOMIC DNA]</scope>
    <source>
        <strain evidence="2 3">NPDC049344</strain>
    </source>
</reference>
<gene>
    <name evidence="2" type="ORF">AB0K36_29490</name>
</gene>
<dbReference type="Proteomes" id="UP001552521">
    <property type="component" value="Unassembled WGS sequence"/>
</dbReference>
<evidence type="ECO:0000313" key="3">
    <source>
        <dbReference type="Proteomes" id="UP001552521"/>
    </source>
</evidence>